<gene>
    <name evidence="3" type="ORF">Tci_565419</name>
</gene>
<name>A0A699IX83_TANCI</name>
<evidence type="ECO:0000313" key="3">
    <source>
        <dbReference type="EMBL" id="GEZ93446.1"/>
    </source>
</evidence>
<protein>
    <submittedName>
        <fullName evidence="3">Uncharacterized protein</fullName>
    </submittedName>
</protein>
<evidence type="ECO:0000256" key="2">
    <source>
        <dbReference type="SAM" id="Phobius"/>
    </source>
</evidence>
<feature type="region of interest" description="Disordered" evidence="1">
    <location>
        <begin position="76"/>
        <end position="147"/>
    </location>
</feature>
<keyword evidence="2" id="KW-0472">Membrane</keyword>
<feature type="compositionally biased region" description="Low complexity" evidence="1">
    <location>
        <begin position="20"/>
        <end position="38"/>
    </location>
</feature>
<keyword evidence="2" id="KW-0812">Transmembrane</keyword>
<dbReference type="EMBL" id="BKCJ010344237">
    <property type="protein sequence ID" value="GEZ93446.1"/>
    <property type="molecule type" value="Genomic_DNA"/>
</dbReference>
<feature type="region of interest" description="Disordered" evidence="1">
    <location>
        <begin position="1"/>
        <end position="60"/>
    </location>
</feature>
<proteinExistence type="predicted"/>
<accession>A0A699IX83</accession>
<sequence>MPRVVAFETQKDYVTKRGRLSPSTLTSSSSSFVNPSSSHPIDDDNDRNGEASSSNPPKKIKLTLILPRKLFVELTQQDDKSHTPSSIVKSSSPSPPNALSKTPSTTDTSFTFETTSSSFESKPCSLPFSSRTTPSPQPTNPFLDDPLDAPPRSSNPLLFQSNPSLDINLSLSPINSLDNMFKTLSPPSPPLPPQLPLMGYPIFLNVIDYHGAHFYVAFIIAISSFLFGMICTSCFLILNIFSLPPLHPLIHLTIEHP</sequence>
<evidence type="ECO:0000256" key="1">
    <source>
        <dbReference type="SAM" id="MobiDB-lite"/>
    </source>
</evidence>
<comment type="caution">
    <text evidence="3">The sequence shown here is derived from an EMBL/GenBank/DDBJ whole genome shotgun (WGS) entry which is preliminary data.</text>
</comment>
<reference evidence="3" key="1">
    <citation type="journal article" date="2019" name="Sci. Rep.">
        <title>Draft genome of Tanacetum cinerariifolium, the natural source of mosquito coil.</title>
        <authorList>
            <person name="Yamashiro T."/>
            <person name="Shiraishi A."/>
            <person name="Satake H."/>
            <person name="Nakayama K."/>
        </authorList>
    </citation>
    <scope>NUCLEOTIDE SEQUENCE</scope>
</reference>
<feature type="transmembrane region" description="Helical" evidence="2">
    <location>
        <begin position="214"/>
        <end position="241"/>
    </location>
</feature>
<feature type="compositionally biased region" description="Low complexity" evidence="1">
    <location>
        <begin position="83"/>
        <end position="92"/>
    </location>
</feature>
<dbReference type="AlphaFoldDB" id="A0A699IX83"/>
<keyword evidence="2" id="KW-1133">Transmembrane helix</keyword>
<feature type="compositionally biased region" description="Low complexity" evidence="1">
    <location>
        <begin position="100"/>
        <end position="123"/>
    </location>
</feature>
<feature type="compositionally biased region" description="Basic and acidic residues" evidence="1">
    <location>
        <begin position="40"/>
        <end position="49"/>
    </location>
</feature>
<organism evidence="3">
    <name type="scientific">Tanacetum cinerariifolium</name>
    <name type="common">Dalmatian daisy</name>
    <name type="synonym">Chrysanthemum cinerariifolium</name>
    <dbReference type="NCBI Taxonomy" id="118510"/>
    <lineage>
        <taxon>Eukaryota</taxon>
        <taxon>Viridiplantae</taxon>
        <taxon>Streptophyta</taxon>
        <taxon>Embryophyta</taxon>
        <taxon>Tracheophyta</taxon>
        <taxon>Spermatophyta</taxon>
        <taxon>Magnoliopsida</taxon>
        <taxon>eudicotyledons</taxon>
        <taxon>Gunneridae</taxon>
        <taxon>Pentapetalae</taxon>
        <taxon>asterids</taxon>
        <taxon>campanulids</taxon>
        <taxon>Asterales</taxon>
        <taxon>Asteraceae</taxon>
        <taxon>Asteroideae</taxon>
        <taxon>Anthemideae</taxon>
        <taxon>Anthemidinae</taxon>
        <taxon>Tanacetum</taxon>
    </lineage>
</organism>